<reference evidence="1 2" key="1">
    <citation type="submission" date="2016-08" db="EMBL/GenBank/DDBJ databases">
        <title>Complete genome sequence of Spiroplasma helicoides TABS-2 (DSM 22551).</title>
        <authorList>
            <person name="Shen W.-Y."/>
            <person name="Lo W.-S."/>
            <person name="Lai Y.-C."/>
            <person name="Kuo C.-H."/>
        </authorList>
    </citation>
    <scope>NUCLEOTIDE SEQUENCE [LARGE SCALE GENOMIC DNA]</scope>
    <source>
        <strain evidence="1 2">TABS-2</strain>
    </source>
</reference>
<dbReference type="KEGG" id="shj:SHELI_v1c05900"/>
<organism evidence="1 2">
    <name type="scientific">Spiroplasma helicoides</name>
    <dbReference type="NCBI Taxonomy" id="216938"/>
    <lineage>
        <taxon>Bacteria</taxon>
        <taxon>Bacillati</taxon>
        <taxon>Mycoplasmatota</taxon>
        <taxon>Mollicutes</taxon>
        <taxon>Entomoplasmatales</taxon>
        <taxon>Spiroplasmataceae</taxon>
        <taxon>Spiroplasma</taxon>
    </lineage>
</organism>
<evidence type="ECO:0000313" key="1">
    <source>
        <dbReference type="EMBL" id="AOG60541.1"/>
    </source>
</evidence>
<dbReference type="AlphaFoldDB" id="A0A1B3SKT4"/>
<evidence type="ECO:0000313" key="2">
    <source>
        <dbReference type="Proteomes" id="UP000094378"/>
    </source>
</evidence>
<sequence length="271" mass="31262">MGNYALLQDFIDIISQQWFRKFFNDKLDELKNGLMEGTNDTFRTEFIPDIELMNQTLVSLKKQAEQLLTMKEITEFIDKNSLKQRSKDNKIANIALDEELINSIKENPDKVAEKITELIIKMQIGNILKSSSKAFSMIDSLLNKLGKDTIFSDIDREDVYYILQTEILKSVDKLKEWSINNSKMSKNFEEELIILMSNSKFSIKEDAIEIITHYFDNVINNELTESEIAVMSKPEGKEAAKIINYNKGVVICEELTAKIQLSIIIEKLLEN</sequence>
<keyword evidence="2" id="KW-1185">Reference proteome</keyword>
<gene>
    <name evidence="1" type="ORF">SHELI_v1c05900</name>
</gene>
<dbReference type="EMBL" id="CP017015">
    <property type="protein sequence ID" value="AOG60541.1"/>
    <property type="molecule type" value="Genomic_DNA"/>
</dbReference>
<proteinExistence type="predicted"/>
<protein>
    <submittedName>
        <fullName evidence="1">Uncharacterized protein</fullName>
    </submittedName>
</protein>
<dbReference type="Proteomes" id="UP000094378">
    <property type="component" value="Chromosome"/>
</dbReference>
<accession>A0A1B3SKT4</accession>
<dbReference type="RefSeq" id="WP_069116562.1">
    <property type="nucleotide sequence ID" value="NZ_CP017015.1"/>
</dbReference>
<name>A0A1B3SKT4_9MOLU</name>
<dbReference type="OrthoDB" id="388956at2"/>